<dbReference type="SUPFAM" id="SSF52540">
    <property type="entry name" value="P-loop containing nucleoside triphosphate hydrolases"/>
    <property type="match status" value="2"/>
</dbReference>
<dbReference type="Pfam" id="PF13558">
    <property type="entry name" value="SbcC_Walker_B"/>
    <property type="match status" value="1"/>
</dbReference>
<evidence type="ECO:0000256" key="3">
    <source>
        <dbReference type="ARBA" id="ARBA00004286"/>
    </source>
</evidence>
<dbReference type="PANTHER" id="PTHR18867">
    <property type="entry name" value="RAD50"/>
    <property type="match status" value="1"/>
</dbReference>
<name>A0A0A1HAP3_PYROR</name>
<comment type="similarity">
    <text evidence="4">Belongs to the SMC family. RAD50 subfamily.</text>
</comment>
<dbReference type="InterPro" id="IPR038729">
    <property type="entry name" value="Rad50/SbcC_AAA"/>
</dbReference>
<gene>
    <name evidence="16" type="primary">Rhm50</name>
</gene>
<evidence type="ECO:0000256" key="13">
    <source>
        <dbReference type="ARBA" id="ARBA00023242"/>
    </source>
</evidence>
<evidence type="ECO:0000256" key="8">
    <source>
        <dbReference type="ARBA" id="ARBA00022763"/>
    </source>
</evidence>
<evidence type="ECO:0000256" key="4">
    <source>
        <dbReference type="ARBA" id="ARBA00009439"/>
    </source>
</evidence>
<keyword evidence="13" id="KW-0539">Nucleus</keyword>
<comment type="subcellular location">
    <subcellularLocation>
        <location evidence="3">Chromosome</location>
    </subcellularLocation>
    <subcellularLocation>
        <location evidence="2">Nucleus</location>
    </subcellularLocation>
</comment>
<dbReference type="PANTHER" id="PTHR18867:SF12">
    <property type="entry name" value="DNA REPAIR PROTEIN RAD50"/>
    <property type="match status" value="1"/>
</dbReference>
<keyword evidence="12" id="KW-0234">DNA repair</keyword>
<evidence type="ECO:0000256" key="10">
    <source>
        <dbReference type="ARBA" id="ARBA00022833"/>
    </source>
</evidence>
<dbReference type="GO" id="GO:0051880">
    <property type="term" value="F:G-quadruplex DNA binding"/>
    <property type="evidence" value="ECO:0007669"/>
    <property type="project" value="TreeGrafter"/>
</dbReference>
<dbReference type="EMBL" id="AB935434">
    <property type="protein sequence ID" value="BAP90382.1"/>
    <property type="molecule type" value="Genomic_DNA"/>
</dbReference>
<evidence type="ECO:0000256" key="6">
    <source>
        <dbReference type="ARBA" id="ARBA00022454"/>
    </source>
</evidence>
<dbReference type="GO" id="GO:0006302">
    <property type="term" value="P:double-strand break repair"/>
    <property type="evidence" value="ECO:0007669"/>
    <property type="project" value="InterPro"/>
</dbReference>
<evidence type="ECO:0000256" key="2">
    <source>
        <dbReference type="ARBA" id="ARBA00004123"/>
    </source>
</evidence>
<keyword evidence="11" id="KW-0175">Coiled coil</keyword>
<keyword evidence="7" id="KW-0479">Metal-binding</keyword>
<evidence type="ECO:0000256" key="14">
    <source>
        <dbReference type="ARBA" id="ARBA00049360"/>
    </source>
</evidence>
<feature type="domain" description="Rad50/SbcC-type AAA" evidence="15">
    <location>
        <begin position="12"/>
        <end position="239"/>
    </location>
</feature>
<keyword evidence="10" id="KW-0862">Zinc</keyword>
<dbReference type="GO" id="GO:0070192">
    <property type="term" value="P:chromosome organization involved in meiotic cell cycle"/>
    <property type="evidence" value="ECO:0007669"/>
    <property type="project" value="TreeGrafter"/>
</dbReference>
<evidence type="ECO:0000256" key="9">
    <source>
        <dbReference type="ARBA" id="ARBA00022801"/>
    </source>
</evidence>
<comment type="cofactor">
    <cofactor evidence="1">
        <name>Zn(2+)</name>
        <dbReference type="ChEBI" id="CHEBI:29105"/>
    </cofactor>
</comment>
<dbReference type="GO" id="GO:0030870">
    <property type="term" value="C:Mre11 complex"/>
    <property type="evidence" value="ECO:0007669"/>
    <property type="project" value="InterPro"/>
</dbReference>
<dbReference type="GO" id="GO:0046872">
    <property type="term" value="F:metal ion binding"/>
    <property type="evidence" value="ECO:0007669"/>
    <property type="project" value="UniProtKB-KW"/>
</dbReference>
<reference evidence="16" key="1">
    <citation type="submission" date="2014-05" db="EMBL/GenBank/DDBJ databases">
        <title>MRN (MRE11-RAD50-NBS1) complex is required for virulence of Magnaporthe oryzae.</title>
        <authorList>
            <person name="Abe A."/>
            <person name="Sone T."/>
        </authorList>
    </citation>
    <scope>NUCLEOTIDE SEQUENCE</scope>
    <source>
        <strain evidence="16">Ina86-137</strain>
    </source>
</reference>
<evidence type="ECO:0000256" key="11">
    <source>
        <dbReference type="ARBA" id="ARBA00023054"/>
    </source>
</evidence>
<dbReference type="GO" id="GO:0000722">
    <property type="term" value="P:telomere maintenance via recombination"/>
    <property type="evidence" value="ECO:0007669"/>
    <property type="project" value="TreeGrafter"/>
</dbReference>
<keyword evidence="6" id="KW-0158">Chromosome</keyword>
<proteinExistence type="inferred from homology"/>
<accession>A0A0A1HAP3</accession>
<keyword evidence="8" id="KW-0227">DNA damage</keyword>
<comment type="catalytic activity">
    <reaction evidence="14">
        <text>ATP + H2O = ADP + phosphate + H(+)</text>
        <dbReference type="Rhea" id="RHEA:13065"/>
        <dbReference type="ChEBI" id="CHEBI:15377"/>
        <dbReference type="ChEBI" id="CHEBI:15378"/>
        <dbReference type="ChEBI" id="CHEBI:30616"/>
        <dbReference type="ChEBI" id="CHEBI:43474"/>
        <dbReference type="ChEBI" id="CHEBI:456216"/>
    </reaction>
</comment>
<dbReference type="Pfam" id="PF13476">
    <property type="entry name" value="AAA_23"/>
    <property type="match status" value="1"/>
</dbReference>
<keyword evidence="9" id="KW-0378">Hydrolase</keyword>
<dbReference type="GO" id="GO:0003691">
    <property type="term" value="F:double-stranded telomeric DNA binding"/>
    <property type="evidence" value="ECO:0007669"/>
    <property type="project" value="TreeGrafter"/>
</dbReference>
<dbReference type="GO" id="GO:0007004">
    <property type="term" value="P:telomere maintenance via telomerase"/>
    <property type="evidence" value="ECO:0007669"/>
    <property type="project" value="TreeGrafter"/>
</dbReference>
<evidence type="ECO:0000256" key="12">
    <source>
        <dbReference type="ARBA" id="ARBA00023204"/>
    </source>
</evidence>
<dbReference type="InterPro" id="IPR004584">
    <property type="entry name" value="Rad50_eukaryotes"/>
</dbReference>
<dbReference type="Gene3D" id="1.10.287.1490">
    <property type="match status" value="1"/>
</dbReference>
<organism evidence="16">
    <name type="scientific">Pyricularia oryzae</name>
    <name type="common">Rice blast fungus</name>
    <name type="synonym">Magnaporthe oryzae</name>
    <dbReference type="NCBI Taxonomy" id="318829"/>
    <lineage>
        <taxon>Eukaryota</taxon>
        <taxon>Fungi</taxon>
        <taxon>Dikarya</taxon>
        <taxon>Ascomycota</taxon>
        <taxon>Pezizomycotina</taxon>
        <taxon>Sordariomycetes</taxon>
        <taxon>Sordariomycetidae</taxon>
        <taxon>Magnaporthales</taxon>
        <taxon>Pyriculariaceae</taxon>
        <taxon>Pyricularia</taxon>
    </lineage>
</organism>
<dbReference type="InterPro" id="IPR027417">
    <property type="entry name" value="P-loop_NTPase"/>
</dbReference>
<dbReference type="GO" id="GO:0000794">
    <property type="term" value="C:condensed nuclear chromosome"/>
    <property type="evidence" value="ECO:0007669"/>
    <property type="project" value="TreeGrafter"/>
</dbReference>
<evidence type="ECO:0000313" key="16">
    <source>
        <dbReference type="EMBL" id="BAP90382.1"/>
    </source>
</evidence>
<evidence type="ECO:0000256" key="7">
    <source>
        <dbReference type="ARBA" id="ARBA00022723"/>
    </source>
</evidence>
<evidence type="ECO:0000256" key="5">
    <source>
        <dbReference type="ARBA" id="ARBA00017893"/>
    </source>
</evidence>
<dbReference type="FunFam" id="3.40.50.300:FF:001195">
    <property type="entry name" value="DNA repair protein rad50"/>
    <property type="match status" value="1"/>
</dbReference>
<dbReference type="NCBIfam" id="TIGR00606">
    <property type="entry name" value="rad50"/>
    <property type="match status" value="1"/>
</dbReference>
<evidence type="ECO:0000256" key="1">
    <source>
        <dbReference type="ARBA" id="ARBA00001947"/>
    </source>
</evidence>
<dbReference type="FunFam" id="3.40.50.300:FF:000947">
    <property type="entry name" value="DNA repair protein RAD50"/>
    <property type="match status" value="1"/>
</dbReference>
<evidence type="ECO:0000259" key="15">
    <source>
        <dbReference type="Pfam" id="PF13476"/>
    </source>
</evidence>
<dbReference type="GO" id="GO:0043047">
    <property type="term" value="F:single-stranded telomeric DNA binding"/>
    <property type="evidence" value="ECO:0007669"/>
    <property type="project" value="TreeGrafter"/>
</dbReference>
<protein>
    <recommendedName>
        <fullName evidence="5">DNA repair protein RAD50</fullName>
    </recommendedName>
</protein>
<dbReference type="GO" id="GO:0016887">
    <property type="term" value="F:ATP hydrolysis activity"/>
    <property type="evidence" value="ECO:0007669"/>
    <property type="project" value="InterPro"/>
</dbReference>
<sequence length="1316" mass="149376">MPKDFSSGPLSIRSFGPTNAQFVTFNTPLTLIVGENGSGKTTIIECLKYATTGEQPPNSKGGAFLHDPKLAGESVIKAQVKLSFYSTIGQQLVVTRSLQVTQAKKKLNVKTIDGTLRVETNGEHVSLSKKNAELDEMVPEKMGVPAAILENVIFCHQDDSLWPLSEPSVLKKKFDELFEAIKYTKAIDNLKLLRKKHGEQLRIFKNLEETSKQDKEKGERYGKAIKVLEAEIAELEKKYKTTLDKMDKYRKEEATKRQEANSFFGIVTDLQNKKVLYEERKQMADELLETIERMSDSEEELEAALSQYADKVKQMKDDATGKTAKYTELKGDLGALRKSLQDKLADRGKHVADKEHHDRQVSARLSMVKEAAQQHGIRGFDGDLTEAQVKSFENRVQKLLDEKKREVAVYDQELEKLKTSHGKAVADLTARRESLNRARDSAQKRISDIDLRLKGLQRSVGDLHVDDGAKAVLDSNSTQLETELREAYNALQQSELDDEINEANDNLGRLQGEASRLNNELVQCTHLASERAQLDLRRKEAENQNVYLKSVMATWGDKLAALAGGPVEPETIGKVYQQILDQQSAAVSAKKSLVDEAQQEIRQLDYKVSSAREEVTKTTKDTERAEKAVCDALMQSKDEDDDVHPVHTYLDRLASLQESLSVAETDLHLFDALAEYYEKAKKKMERDNKCTLCERSFGDSDKFFKSKLVQKIVKNLDQTQKEVVNADIQRLRKQVDILRAVRTNYDTYQRTKAQLPPLEEKLQDLESEKEAMIRKQETLDKEMSALEDKRLDTESMGKAVRSITDAVAKIADSEKQIERLASQQSSSGNIRSAHEIQEAQVKNSEQTRALSLQLNKLVADRQRKKDLISQLELNKSELQRKLSEFNQKVERKNDLIKQIESLKTERDQMQETKDEGAKELEDLEQNLFKAESIRDEEVGRAREKLQKATEQKNLVAETVGKLKSLSSDIQDYLDRGGPGLAAANDRTIKNLEQSLERMESDITKLTAEINNLRQEADNSDRKKKNIQDNLAYNRTLRIVDKLEKEIEALEDRNAQEDWERLDGEANMLKMKFDDLSGKSHVLKGTLETKKAEQASRVAEYQQDYSDARLKFREAHIKVETTKAAIEDMGSYSAALEKAIMSYHSLKMEEVNRIADELWRSTYQGTDIDTILIRSEVETSATASTTRRTYNYRLCMVKQDTEMDMRGRCSAGQKVLASIIIRLALAESFGVSCGLIALDEPTTNLDEANIRSLAVSLHNIIQARQAQSNFQLIVITHDEAFLRAMQCSDFCDTFYRVRRDEMQRSTISRENISVLMD</sequence>
<dbReference type="Gene3D" id="3.40.50.300">
    <property type="entry name" value="P-loop containing nucleotide triphosphate hydrolases"/>
    <property type="match status" value="2"/>
</dbReference>